<dbReference type="SMART" id="SM00507">
    <property type="entry name" value="HNHc"/>
    <property type="match status" value="1"/>
</dbReference>
<dbReference type="AlphaFoldDB" id="A0A0H3H517"/>
<accession>A0A0H3H517</accession>
<dbReference type="Gene3D" id="1.10.30.50">
    <property type="match status" value="1"/>
</dbReference>
<dbReference type="RefSeq" id="WP_014227689.1">
    <property type="nucleotide sequence ID" value="NC_016612.1"/>
</dbReference>
<name>A0A0H3H517_KLEM8</name>
<protein>
    <recommendedName>
        <fullName evidence="1">HNH nuclease domain-containing protein</fullName>
    </recommendedName>
</protein>
<evidence type="ECO:0000313" key="3">
    <source>
        <dbReference type="Proteomes" id="UP000007843"/>
    </source>
</evidence>
<reference evidence="2 3" key="1">
    <citation type="journal article" date="2012" name="J. Bacteriol.">
        <title>Complete genome sequence of Klebsiella oxytoca KCTC 1686, used in production of 2,3-butanediol.</title>
        <authorList>
            <person name="Shin S.H."/>
            <person name="Kim S."/>
            <person name="Kim J.Y."/>
            <person name="Lee S."/>
            <person name="Um Y."/>
            <person name="Oh M.K."/>
            <person name="Kim Y.R."/>
            <person name="Lee J."/>
            <person name="Yang K.S."/>
        </authorList>
    </citation>
    <scope>NUCLEOTIDE SEQUENCE [LARGE SCALE GENOMIC DNA]</scope>
    <source>
        <strain evidence="3">ATCC 8724 / DSM 4798 / JCM 20051 / NBRC 3318 / NRRL B-199 / KCTC 1686</strain>
    </source>
</reference>
<organism evidence="2 3">
    <name type="scientific">Klebsiella michiganensis (strain ATCC 8724 / DSM 4798 / JCM 20051 / NBRC 3318 / NRRL B-199 / KCTC 1686 / BUCSAV 143 / CCM 1901)</name>
    <dbReference type="NCBI Taxonomy" id="1006551"/>
    <lineage>
        <taxon>Bacteria</taxon>
        <taxon>Pseudomonadati</taxon>
        <taxon>Pseudomonadota</taxon>
        <taxon>Gammaproteobacteria</taxon>
        <taxon>Enterobacterales</taxon>
        <taxon>Enterobacteriaceae</taxon>
        <taxon>Klebsiella/Raoultella group</taxon>
        <taxon>Klebsiella</taxon>
    </lineage>
</organism>
<evidence type="ECO:0000313" key="2">
    <source>
        <dbReference type="EMBL" id="AEX03614.1"/>
    </source>
</evidence>
<dbReference type="InterPro" id="IPR003615">
    <property type="entry name" value="HNH_nuc"/>
</dbReference>
<evidence type="ECO:0000259" key="1">
    <source>
        <dbReference type="SMART" id="SM00507"/>
    </source>
</evidence>
<dbReference type="KEGG" id="kox:KOX_09440"/>
<dbReference type="Proteomes" id="UP000007843">
    <property type="component" value="Chromosome"/>
</dbReference>
<dbReference type="EMBL" id="CP003218">
    <property type="protein sequence ID" value="AEX03614.1"/>
    <property type="molecule type" value="Genomic_DNA"/>
</dbReference>
<dbReference type="CDD" id="cd00085">
    <property type="entry name" value="HNHc"/>
    <property type="match status" value="1"/>
</dbReference>
<proteinExistence type="predicted"/>
<dbReference type="Pfam" id="PF13395">
    <property type="entry name" value="HNH_4"/>
    <property type="match status" value="1"/>
</dbReference>
<gene>
    <name evidence="2" type="ordered locus">KOX_09440</name>
</gene>
<feature type="domain" description="HNH nuclease" evidence="1">
    <location>
        <begin position="199"/>
        <end position="261"/>
    </location>
</feature>
<dbReference type="PATRIC" id="fig|1006551.4.peg.1906"/>
<dbReference type="HOGENOM" id="CLU_069793_0_0_6"/>
<sequence>MRFYQIEPTLENYWRGIILFGKNVASYKFALAHALYDIRRDGSDLIRLEELAVPFSQHLCRHLEHAPKQITSPKSQFLSACSRFNRQEITQDQLIAATVKLGFSVVLDKFHNVNQGEIARRFFIDERKTHQGIRLTDDFYSLTERQQYQNLIHETDARWRLVEQAWAMNIASSLFAVEYDAAEQQLFSTLNTRRVAISSCRDSLNGYQKGRCFYCYAPISLESGDANLADVDHFIPWAARGEVANINGVWNLVLACKSCNRGEKGKFMRVPSAKLLRRLRDRNEYFITSHLPLRETLIRQTGNTTARRDDFLAKIWNTARITLLHEWEPQAAGTDIF</sequence>